<evidence type="ECO:0000313" key="3">
    <source>
        <dbReference type="EMBL" id="MBB5870160.1"/>
    </source>
</evidence>
<keyword evidence="3" id="KW-0378">Hydrolase</keyword>
<dbReference type="InterPro" id="IPR014719">
    <property type="entry name" value="Ribosomal_bL12_C/ClpS-like"/>
</dbReference>
<dbReference type="InterPro" id="IPR003769">
    <property type="entry name" value="ClpS_core"/>
</dbReference>
<proteinExistence type="predicted"/>
<dbReference type="GO" id="GO:0030163">
    <property type="term" value="P:protein catabolic process"/>
    <property type="evidence" value="ECO:0007669"/>
    <property type="project" value="InterPro"/>
</dbReference>
<name>A0A841BTQ6_9ACTN</name>
<dbReference type="EMBL" id="JACHMN010000002">
    <property type="protein sequence ID" value="MBB5870160.1"/>
    <property type="molecule type" value="Genomic_DNA"/>
</dbReference>
<evidence type="ECO:0000259" key="2">
    <source>
        <dbReference type="Pfam" id="PF02617"/>
    </source>
</evidence>
<dbReference type="AlphaFoldDB" id="A0A841BTQ6"/>
<gene>
    <name evidence="3" type="ORF">F4553_003539</name>
</gene>
<protein>
    <submittedName>
        <fullName evidence="3">ATP-dependent Clp protease adaptor protein ClpS</fullName>
    </submittedName>
</protein>
<feature type="domain" description="Adaptor protein ClpS core" evidence="2">
    <location>
        <begin position="21"/>
        <end position="92"/>
    </location>
</feature>
<sequence length="96" mass="11176">MATPQVQPVERQETDEAPESARPWVTIAHNDPINLMTYVVFVFQKEFGYSRDEAEIMMWDMHTKGRVVVTSGARERMEYDASRLHNYGLWATVARQ</sequence>
<organism evidence="3 4">
    <name type="scientific">Allocatelliglobosispora scoriae</name>
    <dbReference type="NCBI Taxonomy" id="643052"/>
    <lineage>
        <taxon>Bacteria</taxon>
        <taxon>Bacillati</taxon>
        <taxon>Actinomycetota</taxon>
        <taxon>Actinomycetes</taxon>
        <taxon>Micromonosporales</taxon>
        <taxon>Micromonosporaceae</taxon>
        <taxon>Allocatelliglobosispora</taxon>
    </lineage>
</organism>
<dbReference type="SUPFAM" id="SSF54736">
    <property type="entry name" value="ClpS-like"/>
    <property type="match status" value="1"/>
</dbReference>
<feature type="region of interest" description="Disordered" evidence="1">
    <location>
        <begin position="1"/>
        <end position="22"/>
    </location>
</feature>
<keyword evidence="3" id="KW-0645">Protease</keyword>
<dbReference type="GO" id="GO:0008233">
    <property type="term" value="F:peptidase activity"/>
    <property type="evidence" value="ECO:0007669"/>
    <property type="project" value="UniProtKB-KW"/>
</dbReference>
<keyword evidence="4" id="KW-1185">Reference proteome</keyword>
<dbReference type="Proteomes" id="UP000587527">
    <property type="component" value="Unassembled WGS sequence"/>
</dbReference>
<dbReference type="Gene3D" id="3.30.1390.10">
    <property type="match status" value="1"/>
</dbReference>
<evidence type="ECO:0000313" key="4">
    <source>
        <dbReference type="Proteomes" id="UP000587527"/>
    </source>
</evidence>
<accession>A0A841BTQ6</accession>
<evidence type="ECO:0000256" key="1">
    <source>
        <dbReference type="SAM" id="MobiDB-lite"/>
    </source>
</evidence>
<dbReference type="GO" id="GO:0006508">
    <property type="term" value="P:proteolysis"/>
    <property type="evidence" value="ECO:0007669"/>
    <property type="project" value="UniProtKB-KW"/>
</dbReference>
<dbReference type="NCBIfam" id="NF000668">
    <property type="entry name" value="PRK00033.1-1"/>
    <property type="match status" value="1"/>
</dbReference>
<dbReference type="Pfam" id="PF02617">
    <property type="entry name" value="ClpS"/>
    <property type="match status" value="1"/>
</dbReference>
<comment type="caution">
    <text evidence="3">The sequence shown here is derived from an EMBL/GenBank/DDBJ whole genome shotgun (WGS) entry which is preliminary data.</text>
</comment>
<dbReference type="RefSeq" id="WP_184837346.1">
    <property type="nucleotide sequence ID" value="NZ_JACHMN010000002.1"/>
</dbReference>
<reference evidence="3 4" key="1">
    <citation type="submission" date="2020-08" db="EMBL/GenBank/DDBJ databases">
        <title>Sequencing the genomes of 1000 actinobacteria strains.</title>
        <authorList>
            <person name="Klenk H.-P."/>
        </authorList>
    </citation>
    <scope>NUCLEOTIDE SEQUENCE [LARGE SCALE GENOMIC DNA]</scope>
    <source>
        <strain evidence="3 4">DSM 45362</strain>
    </source>
</reference>